<dbReference type="RefSeq" id="XP_069302958.1">
    <property type="nucleotide sequence ID" value="XM_069455730.1"/>
</dbReference>
<proteinExistence type="predicted"/>
<dbReference type="SUPFAM" id="SSF56300">
    <property type="entry name" value="Metallo-dependent phosphatases"/>
    <property type="match status" value="1"/>
</dbReference>
<dbReference type="Pfam" id="PF00149">
    <property type="entry name" value="Metallophos"/>
    <property type="match status" value="1"/>
</dbReference>
<gene>
    <name evidence="2" type="ORF">ACET3X_008881</name>
</gene>
<organism evidence="2 3">
    <name type="scientific">Alternaria dauci</name>
    <dbReference type="NCBI Taxonomy" id="48095"/>
    <lineage>
        <taxon>Eukaryota</taxon>
        <taxon>Fungi</taxon>
        <taxon>Dikarya</taxon>
        <taxon>Ascomycota</taxon>
        <taxon>Pezizomycotina</taxon>
        <taxon>Dothideomycetes</taxon>
        <taxon>Pleosporomycetidae</taxon>
        <taxon>Pleosporales</taxon>
        <taxon>Pleosporineae</taxon>
        <taxon>Pleosporaceae</taxon>
        <taxon>Alternaria</taxon>
        <taxon>Alternaria sect. Porri</taxon>
    </lineage>
</organism>
<evidence type="ECO:0000259" key="1">
    <source>
        <dbReference type="Pfam" id="PF00149"/>
    </source>
</evidence>
<evidence type="ECO:0000313" key="2">
    <source>
        <dbReference type="EMBL" id="KAL1792374.1"/>
    </source>
</evidence>
<dbReference type="CDD" id="cd07379">
    <property type="entry name" value="MPP_239FB"/>
    <property type="match status" value="1"/>
</dbReference>
<reference evidence="2 3" key="1">
    <citation type="submission" date="2024-09" db="EMBL/GenBank/DDBJ databases">
        <title>T2T genomes of carrot and Alternaria dauci and their utility for understanding host-pathogen interaction during carrot leaf blight disease.</title>
        <authorList>
            <person name="Liu W."/>
            <person name="Xu S."/>
            <person name="Ou C."/>
            <person name="Liu X."/>
            <person name="Zhuang F."/>
            <person name="Deng X.W."/>
        </authorList>
    </citation>
    <scope>NUCLEOTIDE SEQUENCE [LARGE SCALE GENOMIC DNA]</scope>
    <source>
        <strain evidence="2 3">A2016</strain>
    </source>
</reference>
<evidence type="ECO:0000313" key="3">
    <source>
        <dbReference type="Proteomes" id="UP001578633"/>
    </source>
</evidence>
<feature type="domain" description="Calcineurin-like phosphoesterase" evidence="1">
    <location>
        <begin position="23"/>
        <end position="249"/>
    </location>
</feature>
<dbReference type="Proteomes" id="UP001578633">
    <property type="component" value="Chromosome 9"/>
</dbReference>
<dbReference type="PANTHER" id="PTHR12905">
    <property type="entry name" value="METALLOPHOSPHOESTERASE"/>
    <property type="match status" value="1"/>
</dbReference>
<sequence length="337" mass="37928">MELQDPIMSTTTTPTKPGHVRTRFLVISDTHSVAPTDNIGDNGAPFRPPLPKADVLLHCGDLTMIGHLEEYEKTLGMLESIDAHLKLVIAGNHDITLDEEYYARKGEHMHRGRHDKDLPAKARDMWKGERAKKAGVTYLEEGTHTFQLRNGAKLRVYASPYQPEFCDFAFPYFRNEDRFNPSHQCTPNARPIAENPVPDFPNIDVMMTHGPPMGVLDATTTGQHVGCEHLLRAARRCKPRLYCFGHIHEGWGAQKVRWNNSAQLDVKIEEHIEAADAVPLDWEAIMDQRAASVDIGQGSDDVVEFGRETLMVNASIMSVTYKPWNAPWLVDLDLEQA</sequence>
<dbReference type="InterPro" id="IPR051693">
    <property type="entry name" value="UPF0046_metallophosphoest"/>
</dbReference>
<protein>
    <recommendedName>
        <fullName evidence="1">Calcineurin-like phosphoesterase domain-containing protein</fullName>
    </recommendedName>
</protein>
<dbReference type="InterPro" id="IPR029052">
    <property type="entry name" value="Metallo-depent_PP-like"/>
</dbReference>
<dbReference type="Gene3D" id="3.60.21.10">
    <property type="match status" value="1"/>
</dbReference>
<dbReference type="PANTHER" id="PTHR12905:SF0">
    <property type="entry name" value="CALCINEURIN-LIKE PHOSPHOESTERASE DOMAIN-CONTAINING PROTEIN"/>
    <property type="match status" value="1"/>
</dbReference>
<comment type="caution">
    <text evidence="2">The sequence shown here is derived from an EMBL/GenBank/DDBJ whole genome shotgun (WGS) entry which is preliminary data.</text>
</comment>
<dbReference type="EMBL" id="JBHGVX010000009">
    <property type="protein sequence ID" value="KAL1792374.1"/>
    <property type="molecule type" value="Genomic_DNA"/>
</dbReference>
<dbReference type="InterPro" id="IPR004843">
    <property type="entry name" value="Calcineurin-like_PHP"/>
</dbReference>
<keyword evidence="3" id="KW-1185">Reference proteome</keyword>
<dbReference type="GeneID" id="96089203"/>
<accession>A0ABR3U913</accession>
<name>A0ABR3U913_9PLEO</name>